<evidence type="ECO:0000256" key="2">
    <source>
        <dbReference type="SAM" id="MobiDB-lite"/>
    </source>
</evidence>
<feature type="compositionally biased region" description="Low complexity" evidence="2">
    <location>
        <begin position="112"/>
        <end position="128"/>
    </location>
</feature>
<name>A0AA40CXM3_9PEZI</name>
<reference evidence="3" key="1">
    <citation type="submission" date="2023-06" db="EMBL/GenBank/DDBJ databases">
        <title>Genome-scale phylogeny and comparative genomics of the fungal order Sordariales.</title>
        <authorList>
            <consortium name="Lawrence Berkeley National Laboratory"/>
            <person name="Hensen N."/>
            <person name="Bonometti L."/>
            <person name="Westerberg I."/>
            <person name="Brannstrom I.O."/>
            <person name="Guillou S."/>
            <person name="Cros-Aarteil S."/>
            <person name="Calhoun S."/>
            <person name="Haridas S."/>
            <person name="Kuo A."/>
            <person name="Mondo S."/>
            <person name="Pangilinan J."/>
            <person name="Riley R."/>
            <person name="Labutti K."/>
            <person name="Andreopoulos B."/>
            <person name="Lipzen A."/>
            <person name="Chen C."/>
            <person name="Yanf M."/>
            <person name="Daum C."/>
            <person name="Ng V."/>
            <person name="Clum A."/>
            <person name="Steindorff A."/>
            <person name="Ohm R."/>
            <person name="Martin F."/>
            <person name="Silar P."/>
            <person name="Natvig D."/>
            <person name="Lalanne C."/>
            <person name="Gautier V."/>
            <person name="Ament-Velasquez S.L."/>
            <person name="Kruys A."/>
            <person name="Hutchinson M.I."/>
            <person name="Powell A.J."/>
            <person name="Barry K."/>
            <person name="Miller A.N."/>
            <person name="Grigoriev I.V."/>
            <person name="Debuchy R."/>
            <person name="Gladieux P."/>
            <person name="Thoren M.H."/>
            <person name="Johannesson H."/>
        </authorList>
    </citation>
    <scope>NUCLEOTIDE SEQUENCE</scope>
    <source>
        <strain evidence="3">SMH2532-1</strain>
    </source>
</reference>
<organism evidence="3 4">
    <name type="scientific">Cercophora newfieldiana</name>
    <dbReference type="NCBI Taxonomy" id="92897"/>
    <lineage>
        <taxon>Eukaryota</taxon>
        <taxon>Fungi</taxon>
        <taxon>Dikarya</taxon>
        <taxon>Ascomycota</taxon>
        <taxon>Pezizomycotina</taxon>
        <taxon>Sordariomycetes</taxon>
        <taxon>Sordariomycetidae</taxon>
        <taxon>Sordariales</taxon>
        <taxon>Lasiosphaeriaceae</taxon>
        <taxon>Cercophora</taxon>
    </lineage>
</organism>
<feature type="coiled-coil region" evidence="1">
    <location>
        <begin position="419"/>
        <end position="450"/>
    </location>
</feature>
<gene>
    <name evidence="3" type="ORF">B0T16DRAFT_505757</name>
</gene>
<evidence type="ECO:0000256" key="1">
    <source>
        <dbReference type="SAM" id="Coils"/>
    </source>
</evidence>
<dbReference type="AlphaFoldDB" id="A0AA40CXM3"/>
<keyword evidence="4" id="KW-1185">Reference proteome</keyword>
<dbReference type="EMBL" id="JAULSV010000002">
    <property type="protein sequence ID" value="KAK0652924.1"/>
    <property type="molecule type" value="Genomic_DNA"/>
</dbReference>
<feature type="region of interest" description="Disordered" evidence="2">
    <location>
        <begin position="108"/>
        <end position="138"/>
    </location>
</feature>
<accession>A0AA40CXM3</accession>
<evidence type="ECO:0000313" key="3">
    <source>
        <dbReference type="EMBL" id="KAK0652924.1"/>
    </source>
</evidence>
<dbReference type="Proteomes" id="UP001174936">
    <property type="component" value="Unassembled WGS sequence"/>
</dbReference>
<keyword evidence="1" id="KW-0175">Coiled coil</keyword>
<protein>
    <submittedName>
        <fullName evidence="3">Uncharacterized protein</fullName>
    </submittedName>
</protein>
<proteinExistence type="predicted"/>
<sequence length="924" mass="100955">MSIRRQSSRSCLLLFSGDSTTLDASNTADLKGFPQTWIFANACTLNPPEDEKTKKKVLKTQELHLHTGPFDVLSNNVSIATNQGTFLEGAPGHSLTFSSTNFSTANHFEVDSSGSRGSSATAGQQKAQKGGDGGPGGSVTLLLNSRFDAVASSASDVTDPKKKKDKAKNFKSWIDLVLKTKNLPKALQDSVQAVAKDLKEKKELSDADMDDFLNNAVMELQACDVDFRNAFKVNSAGGDYGVGTGGADGPNGSPGAPGQVSRGMLISYTMRNSTEPLVHPDQVAMTLRDAQVDYLIGTNDSLGRVQLALSDLVERLEWLTDLKDTDPICKAYKLRERQMFIISSDSGTPASITSLRESRATAISMQRRVKQGYDYFGNENIWVPRVSLTDYRKHLADVIAATHEVEATYFRFEADEKTRLSKQEQLDAAKDAADREQHEARKDIEDLRQDMEATIGRINVHMGSLPYLRDAVQTAIKDIPAKVKNSFDVSIEDICSAAGQIAFAPGLPMAAIQGLSLFNTADTTVLDDEGHKIQKEFLISKLTALTDGLANIKDHITPGTGGTIDISDPGAVSLLATRDEFVKTMEKYHTVFDLNDLRMVKSAFEAYIKAITTRNNEVLHYNLAIAALIDARQKAIASGLHLERLSRQSSSTIEPDNPGLLLMVQRAYFSMATAALSALYTTAKAMRFYTLSDPPLDFTTLRQPGFPRRGLAALLASESITLENALISVRENWSSGADAFGHHLPGEVTSPLDPIVYPIPLEYIQTLRDEDTATPLAPFTVSVPIPAVRATTAKKNHPFAGHADVRITGVRLYLDGVKTADNKLSVHIEHMGDEEIVSTKDRVLHFRHRSIQAGFTYDLGTRKSTTGDNNFASDVGMGKDGFALPGPFTSWRVVVRKDWNDGLEMGGLSGGRFEFSGWRREFGI</sequence>
<comment type="caution">
    <text evidence="3">The sequence shown here is derived from an EMBL/GenBank/DDBJ whole genome shotgun (WGS) entry which is preliminary data.</text>
</comment>
<evidence type="ECO:0000313" key="4">
    <source>
        <dbReference type="Proteomes" id="UP001174936"/>
    </source>
</evidence>